<reference evidence="2 3" key="1">
    <citation type="journal article" date="2018" name="Genome Biol. Evol.">
        <title>Complete Genome Sequence of Streptococcus ruminantium sp. nov. GUT-187T (=DSM 104980T =JCM 31869T), the Type Strain of S. ruminantium, and Comparison with Genome Sequences of Streptococcus suis Strains.</title>
        <authorList>
            <person name="Tohya M."/>
            <person name="Sekizaki T."/>
            <person name="Miyoshi-Akiyama T."/>
        </authorList>
    </citation>
    <scope>NUCLEOTIDE SEQUENCE [LARGE SCALE GENOMIC DNA]</scope>
    <source>
        <strain evidence="2 3">GUT187T</strain>
    </source>
</reference>
<dbReference type="SUPFAM" id="SSF53448">
    <property type="entry name" value="Nucleotide-diphospho-sugar transferases"/>
    <property type="match status" value="1"/>
</dbReference>
<accession>A0A2Z5TWQ4</accession>
<evidence type="ECO:0000259" key="1">
    <source>
        <dbReference type="Pfam" id="PF00535"/>
    </source>
</evidence>
<dbReference type="Pfam" id="PF00535">
    <property type="entry name" value="Glycos_transf_2"/>
    <property type="match status" value="1"/>
</dbReference>
<proteinExistence type="predicted"/>
<dbReference type="PANTHER" id="PTHR22916:SF3">
    <property type="entry name" value="UDP-GLCNAC:BETAGAL BETA-1,3-N-ACETYLGLUCOSAMINYLTRANSFERASE-LIKE PROTEIN 1"/>
    <property type="match status" value="1"/>
</dbReference>
<sequence>MKHKRSIQIGEKIMKTNHTFVICAYGDSPYLKECIVSLKNQTVRSEIILYTSTPSKHIEQLCKQYAIPYHTSSGGGIGEDWNYALSFASSRYVTIAHQDDLYKENYAEQVLAEFSRHSNHTIVYSDYAEYRDNQEVPANTNLKIKTLMLQALALFPNWRFWRNRILAFGNAICCPAVTYDMEKLSGFQFETQMRTNLDWYAWYDISTHYKGSFGYISEKLMYHRIHQESETSNTIRDNVRTKEDTEMYRLFWPEFMVRILIHFYEKSQESNG</sequence>
<dbReference type="KEGG" id="srq:SR187_6235"/>
<name>A0A2Z5TWQ4_9STRE</name>
<dbReference type="CDD" id="cd00761">
    <property type="entry name" value="Glyco_tranf_GTA_type"/>
    <property type="match status" value="1"/>
</dbReference>
<protein>
    <submittedName>
        <fullName evidence="2">Glycosyltransferase family 2 protein</fullName>
    </submittedName>
</protein>
<dbReference type="EMBL" id="AP018400">
    <property type="protein sequence ID" value="BBA92852.1"/>
    <property type="molecule type" value="Genomic_DNA"/>
</dbReference>
<dbReference type="InterPro" id="IPR001173">
    <property type="entry name" value="Glyco_trans_2-like"/>
</dbReference>
<dbReference type="GO" id="GO:0016758">
    <property type="term" value="F:hexosyltransferase activity"/>
    <property type="evidence" value="ECO:0007669"/>
    <property type="project" value="UniProtKB-ARBA"/>
</dbReference>
<gene>
    <name evidence="2" type="ORF">SR187_6235</name>
</gene>
<evidence type="ECO:0000313" key="3">
    <source>
        <dbReference type="Proteomes" id="UP000269331"/>
    </source>
</evidence>
<dbReference type="AlphaFoldDB" id="A0A2Z5TWQ4"/>
<dbReference type="Proteomes" id="UP000269331">
    <property type="component" value="Chromosome"/>
</dbReference>
<feature type="domain" description="Glycosyltransferase 2-like" evidence="1">
    <location>
        <begin position="20"/>
        <end position="146"/>
    </location>
</feature>
<dbReference type="Gene3D" id="3.90.550.10">
    <property type="entry name" value="Spore Coat Polysaccharide Biosynthesis Protein SpsA, Chain A"/>
    <property type="match status" value="1"/>
</dbReference>
<dbReference type="InterPro" id="IPR029044">
    <property type="entry name" value="Nucleotide-diphossugar_trans"/>
</dbReference>
<keyword evidence="2" id="KW-0808">Transferase</keyword>
<dbReference type="PANTHER" id="PTHR22916">
    <property type="entry name" value="GLYCOSYLTRANSFERASE"/>
    <property type="match status" value="1"/>
</dbReference>
<evidence type="ECO:0000313" key="2">
    <source>
        <dbReference type="EMBL" id="BBA92852.1"/>
    </source>
</evidence>
<organism evidence="2 3">
    <name type="scientific">Streptococcus ruminantium</name>
    <dbReference type="NCBI Taxonomy" id="1917441"/>
    <lineage>
        <taxon>Bacteria</taxon>
        <taxon>Bacillati</taxon>
        <taxon>Bacillota</taxon>
        <taxon>Bacilli</taxon>
        <taxon>Lactobacillales</taxon>
        <taxon>Streptococcaceae</taxon>
        <taxon>Streptococcus</taxon>
    </lineage>
</organism>